<feature type="transmembrane region" description="Helical" evidence="5">
    <location>
        <begin position="5"/>
        <end position="25"/>
    </location>
</feature>
<dbReference type="PANTHER" id="PTHR22718">
    <property type="entry name" value="SERPENTINE RECEPTOR, CLASS X"/>
    <property type="match status" value="1"/>
</dbReference>
<keyword evidence="3 5" id="KW-1133">Transmembrane helix</keyword>
<evidence type="ECO:0000256" key="4">
    <source>
        <dbReference type="ARBA" id="ARBA00023136"/>
    </source>
</evidence>
<dbReference type="InterPro" id="IPR000276">
    <property type="entry name" value="GPCR_Rhodpsn"/>
</dbReference>
<dbReference type="AlphaFoldDB" id="A0A3P6TD74"/>
<dbReference type="Pfam" id="PF10328">
    <property type="entry name" value="7TM_GPCR_Srx"/>
    <property type="match status" value="1"/>
</dbReference>
<dbReference type="Gene3D" id="1.20.1070.10">
    <property type="entry name" value="Rhodopsin 7-helix transmembrane proteins"/>
    <property type="match status" value="1"/>
</dbReference>
<evidence type="ECO:0000256" key="2">
    <source>
        <dbReference type="ARBA" id="ARBA00022692"/>
    </source>
</evidence>
<dbReference type="PROSITE" id="PS00237">
    <property type="entry name" value="G_PROTEIN_RECEP_F1_1"/>
    <property type="match status" value="1"/>
</dbReference>
<dbReference type="EMBL" id="UYRV01017861">
    <property type="protein sequence ID" value="VDK63848.1"/>
    <property type="molecule type" value="Genomic_DNA"/>
</dbReference>
<protein>
    <recommendedName>
        <fullName evidence="6">G-protein coupled receptors family 1 profile domain-containing protein</fullName>
    </recommendedName>
</protein>
<dbReference type="PANTHER" id="PTHR22718:SF34">
    <property type="entry name" value="G-PROTEIN COUPLED RECEPTORS FAMILY 1 PROFILE DOMAIN-CONTAINING PROTEIN"/>
    <property type="match status" value="1"/>
</dbReference>
<dbReference type="Proteomes" id="UP000271889">
    <property type="component" value="Unassembled WGS sequence"/>
</dbReference>
<keyword evidence="8" id="KW-1185">Reference proteome</keyword>
<keyword evidence="4 5" id="KW-0472">Membrane</keyword>
<dbReference type="GO" id="GO:0004930">
    <property type="term" value="F:G protein-coupled receptor activity"/>
    <property type="evidence" value="ECO:0007669"/>
    <property type="project" value="InterPro"/>
</dbReference>
<keyword evidence="2 5" id="KW-0812">Transmembrane</keyword>
<feature type="transmembrane region" description="Helical" evidence="5">
    <location>
        <begin position="82"/>
        <end position="107"/>
    </location>
</feature>
<evidence type="ECO:0000313" key="8">
    <source>
        <dbReference type="Proteomes" id="UP000271889"/>
    </source>
</evidence>
<name>A0A3P6TD74_CYLGO</name>
<evidence type="ECO:0000313" key="7">
    <source>
        <dbReference type="EMBL" id="VDK63848.1"/>
    </source>
</evidence>
<evidence type="ECO:0000256" key="3">
    <source>
        <dbReference type="ARBA" id="ARBA00022989"/>
    </source>
</evidence>
<proteinExistence type="predicted"/>
<dbReference type="InterPro" id="IPR019430">
    <property type="entry name" value="7TM_GPCR_serpentine_rcpt_Srx"/>
</dbReference>
<reference evidence="7 8" key="1">
    <citation type="submission" date="2018-11" db="EMBL/GenBank/DDBJ databases">
        <authorList>
            <consortium name="Pathogen Informatics"/>
        </authorList>
    </citation>
    <scope>NUCLEOTIDE SEQUENCE [LARGE SCALE GENOMIC DNA]</scope>
</reference>
<dbReference type="SUPFAM" id="SSF81321">
    <property type="entry name" value="Family A G protein-coupled receptor-like"/>
    <property type="match status" value="1"/>
</dbReference>
<dbReference type="InterPro" id="IPR017452">
    <property type="entry name" value="GPCR_Rhodpsn_7TM"/>
</dbReference>
<comment type="subcellular location">
    <subcellularLocation>
        <location evidence="1">Membrane</location>
    </subcellularLocation>
</comment>
<evidence type="ECO:0000256" key="1">
    <source>
        <dbReference type="ARBA" id="ARBA00004370"/>
    </source>
</evidence>
<dbReference type="OrthoDB" id="10017003at2759"/>
<sequence>MASFFLCDAGMSIISLCYFIPSILIHSVNSRTEAVLNYFMLFYNIFWYTEIVHIALMAFNRFVCIVYPVYYTPFFSAARTSLLLFLSYALGFAITLPTLFPTCYVLWDSQYYVPEYAVPDTW</sequence>
<feature type="domain" description="G-protein coupled receptors family 1 profile" evidence="6">
    <location>
        <begin position="1"/>
        <end position="122"/>
    </location>
</feature>
<evidence type="ECO:0000259" key="6">
    <source>
        <dbReference type="PROSITE" id="PS50262"/>
    </source>
</evidence>
<dbReference type="PROSITE" id="PS50262">
    <property type="entry name" value="G_PROTEIN_RECEP_F1_2"/>
    <property type="match status" value="1"/>
</dbReference>
<gene>
    <name evidence="7" type="ORF">CGOC_LOCUS5767</name>
</gene>
<feature type="transmembrane region" description="Helical" evidence="5">
    <location>
        <begin position="45"/>
        <end position="70"/>
    </location>
</feature>
<evidence type="ECO:0000256" key="5">
    <source>
        <dbReference type="SAM" id="Phobius"/>
    </source>
</evidence>
<dbReference type="GO" id="GO:0016020">
    <property type="term" value="C:membrane"/>
    <property type="evidence" value="ECO:0007669"/>
    <property type="project" value="UniProtKB-SubCell"/>
</dbReference>
<accession>A0A3P6TD74</accession>
<organism evidence="7 8">
    <name type="scientific">Cylicostephanus goldi</name>
    <name type="common">Nematode worm</name>
    <dbReference type="NCBI Taxonomy" id="71465"/>
    <lineage>
        <taxon>Eukaryota</taxon>
        <taxon>Metazoa</taxon>
        <taxon>Ecdysozoa</taxon>
        <taxon>Nematoda</taxon>
        <taxon>Chromadorea</taxon>
        <taxon>Rhabditida</taxon>
        <taxon>Rhabditina</taxon>
        <taxon>Rhabditomorpha</taxon>
        <taxon>Strongyloidea</taxon>
        <taxon>Strongylidae</taxon>
        <taxon>Cylicostephanus</taxon>
    </lineage>
</organism>